<feature type="transmembrane region" description="Helical" evidence="1">
    <location>
        <begin position="93"/>
        <end position="115"/>
    </location>
</feature>
<feature type="transmembrane region" description="Helical" evidence="1">
    <location>
        <begin position="21"/>
        <end position="38"/>
    </location>
</feature>
<dbReference type="RefSeq" id="WP_042802269.1">
    <property type="nucleotide sequence ID" value="NZ_AVSP01000008.1"/>
</dbReference>
<sequence>MNNYEIPTMSHIITLLESDDFFINIISTIIGVVLTFLLDKYKNTAENPAANISISVNYYIEHKITNRSDNGLLNLFVFIFFIYYLFKPNDIHFFINLLNKTLIFLCIGSLLYRILKKEYDYSWIIVIFIHLIFYFILDSIFDLINKNKLFYNISDHLNQYGLSDFIRNNYKNIRLIIWIITYISGVLFLILILKEVVISIFLLSSNRFFNKNRIIWGAKKVILTFVISFISYLCISGKLYILLIETGPKEFQILLNHILYGQRG</sequence>
<feature type="transmembrane region" description="Helical" evidence="1">
    <location>
        <begin position="121"/>
        <end position="141"/>
    </location>
</feature>
<feature type="transmembrane region" description="Helical" evidence="1">
    <location>
        <begin position="222"/>
        <end position="243"/>
    </location>
</feature>
<accession>A0A011NDM2</accession>
<keyword evidence="3" id="KW-1185">Reference proteome</keyword>
<protein>
    <submittedName>
        <fullName evidence="2">Uncharacterized protein</fullName>
    </submittedName>
</protein>
<evidence type="ECO:0000313" key="3">
    <source>
        <dbReference type="Proteomes" id="UP000054123"/>
    </source>
</evidence>
<name>A0A011NDM2_9PAST</name>
<feature type="transmembrane region" description="Helical" evidence="1">
    <location>
        <begin position="71"/>
        <end position="86"/>
    </location>
</feature>
<dbReference type="AlphaFoldDB" id="A0A011NDM2"/>
<dbReference type="Proteomes" id="UP000054123">
    <property type="component" value="Unassembled WGS sequence"/>
</dbReference>
<evidence type="ECO:0000313" key="2">
    <source>
        <dbReference type="EMBL" id="EXI62652.1"/>
    </source>
</evidence>
<feature type="transmembrane region" description="Helical" evidence="1">
    <location>
        <begin position="175"/>
        <end position="202"/>
    </location>
</feature>
<reference evidence="2 3" key="1">
    <citation type="journal article" date="2014" name="Genome Announc.">
        <title>Genome Sequence of a Presumptive Mannheimia haemolytica Strain with an A1/A6-Cross-Reactive Serotype from a White-Tailed Deer (Odocoileus virginianus).</title>
        <authorList>
            <person name="Lawrence P.K."/>
            <person name="Bey R.F."/>
            <person name="Wiener B."/>
            <person name="Kittichotirat W."/>
            <person name="Bumgarner R.E."/>
        </authorList>
    </citation>
    <scope>NUCLEOTIDE SEQUENCE [LARGE SCALE GENOMIC DNA]</scope>
    <source>
        <strain evidence="2 3">PKL10</strain>
    </source>
</reference>
<proteinExistence type="predicted"/>
<keyword evidence="1" id="KW-1133">Transmembrane helix</keyword>
<keyword evidence="1" id="KW-0812">Transmembrane</keyword>
<dbReference type="EMBL" id="JANJ01000003">
    <property type="protein sequence ID" value="EXI62652.1"/>
    <property type="molecule type" value="Genomic_DNA"/>
</dbReference>
<keyword evidence="1" id="KW-0472">Membrane</keyword>
<organism evidence="2 3">
    <name type="scientific">Mannheimia granulomatis</name>
    <dbReference type="NCBI Taxonomy" id="85402"/>
    <lineage>
        <taxon>Bacteria</taxon>
        <taxon>Pseudomonadati</taxon>
        <taxon>Pseudomonadota</taxon>
        <taxon>Gammaproteobacteria</taxon>
        <taxon>Pasteurellales</taxon>
        <taxon>Pasteurellaceae</taxon>
        <taxon>Mannheimia</taxon>
    </lineage>
</organism>
<comment type="caution">
    <text evidence="2">The sequence shown here is derived from an EMBL/GenBank/DDBJ whole genome shotgun (WGS) entry which is preliminary data.</text>
</comment>
<evidence type="ECO:0000256" key="1">
    <source>
        <dbReference type="SAM" id="Phobius"/>
    </source>
</evidence>
<gene>
    <name evidence="2" type="ORF">AK33_04585</name>
</gene>
<dbReference type="PATRIC" id="fig|1450449.3.peg.882"/>